<feature type="transmembrane region" description="Helical" evidence="1">
    <location>
        <begin position="375"/>
        <end position="403"/>
    </location>
</feature>
<dbReference type="InterPro" id="IPR036259">
    <property type="entry name" value="MFS_trans_sf"/>
</dbReference>
<comment type="caution">
    <text evidence="2">The sequence shown here is derived from an EMBL/GenBank/DDBJ whole genome shotgun (WGS) entry which is preliminary data.</text>
</comment>
<evidence type="ECO:0000313" key="3">
    <source>
        <dbReference type="Proteomes" id="UP000253490"/>
    </source>
</evidence>
<sequence length="460" mass="50156">MDKIQKAGRRINSKIKTFFGIADAGFSFMTFVETSYFTPFLTNYALLPNALVVLITTITGIADIVSSLVAGVFLDKSNLKWGKYRSWLLVGPPFVVLFYIFQFTNIGSPTLAAIIISLGFIISHTVWNVSWTANMSLVSVLTDDPRERAFLSSRRAAGSTVGKVVASYLTMPVVLFFTGIFGEGSSLGFTVTAGIFAAVMMVAYYMHFAISKGYEEPISASSTKTQVKKGPSLGDMFKSVFSNKNLVLFVISDFTKLIGYYLLMAASFYYFNYVTNSMALQPVFLLVFNIAGFIGAIASPSIVGKIGTKLTYLLGMGGYAASIILAYFVAQNVIAVITIMGIGQVFFGFSYGLTSSFYSNGATYSQWKTGKDTKGVIMAFSGFSIKVSILVRGLILTAGIAALGFDAKAENISPEIIEGFKNIFFIAPFIFAVVAFAIMFFYNLPDNKVREMEAEIATRK</sequence>
<dbReference type="PANTHER" id="PTHR11328">
    <property type="entry name" value="MAJOR FACILITATOR SUPERFAMILY DOMAIN-CONTAINING PROTEIN"/>
    <property type="match status" value="1"/>
</dbReference>
<dbReference type="Pfam" id="PF13347">
    <property type="entry name" value="MFS_2"/>
    <property type="match status" value="1"/>
</dbReference>
<dbReference type="PANTHER" id="PTHR11328:SF24">
    <property type="entry name" value="MAJOR FACILITATOR SUPERFAMILY (MFS) PROFILE DOMAIN-CONTAINING PROTEIN"/>
    <property type="match status" value="1"/>
</dbReference>
<keyword evidence="1" id="KW-0812">Transmembrane</keyword>
<feature type="transmembrane region" description="Helical" evidence="1">
    <location>
        <begin position="50"/>
        <end position="74"/>
    </location>
</feature>
<organism evidence="2 3">
    <name type="scientific">Alkalibaculum bacchi</name>
    <dbReference type="NCBI Taxonomy" id="645887"/>
    <lineage>
        <taxon>Bacteria</taxon>
        <taxon>Bacillati</taxon>
        <taxon>Bacillota</taxon>
        <taxon>Clostridia</taxon>
        <taxon>Eubacteriales</taxon>
        <taxon>Eubacteriaceae</taxon>
        <taxon>Alkalibaculum</taxon>
    </lineage>
</organism>
<feature type="transmembrane region" description="Helical" evidence="1">
    <location>
        <begin position="334"/>
        <end position="354"/>
    </location>
</feature>
<dbReference type="EMBL" id="QNRX01000014">
    <property type="protein sequence ID" value="RBP61366.1"/>
    <property type="molecule type" value="Genomic_DNA"/>
</dbReference>
<feature type="transmembrane region" description="Helical" evidence="1">
    <location>
        <begin position="21"/>
        <end position="38"/>
    </location>
</feature>
<feature type="transmembrane region" description="Helical" evidence="1">
    <location>
        <begin position="246"/>
        <end position="271"/>
    </location>
</feature>
<keyword evidence="1" id="KW-0472">Membrane</keyword>
<feature type="transmembrane region" description="Helical" evidence="1">
    <location>
        <begin position="86"/>
        <end position="104"/>
    </location>
</feature>
<gene>
    <name evidence="2" type="ORF">DES36_11448</name>
</gene>
<feature type="transmembrane region" description="Helical" evidence="1">
    <location>
        <begin position="161"/>
        <end position="181"/>
    </location>
</feature>
<protein>
    <submittedName>
        <fullName evidence="2">GPH family glycoside/pentoside/hexuronide:cation symporter</fullName>
    </submittedName>
</protein>
<dbReference type="GO" id="GO:0008643">
    <property type="term" value="P:carbohydrate transport"/>
    <property type="evidence" value="ECO:0007669"/>
    <property type="project" value="InterPro"/>
</dbReference>
<dbReference type="OrthoDB" id="9764596at2"/>
<dbReference type="SUPFAM" id="SSF103473">
    <property type="entry name" value="MFS general substrate transporter"/>
    <property type="match status" value="1"/>
</dbReference>
<proteinExistence type="predicted"/>
<evidence type="ECO:0000313" key="2">
    <source>
        <dbReference type="EMBL" id="RBP61366.1"/>
    </source>
</evidence>
<feature type="transmembrane region" description="Helical" evidence="1">
    <location>
        <begin position="110"/>
        <end position="129"/>
    </location>
</feature>
<feature type="transmembrane region" description="Helical" evidence="1">
    <location>
        <begin position="423"/>
        <end position="442"/>
    </location>
</feature>
<dbReference type="GO" id="GO:0015293">
    <property type="term" value="F:symporter activity"/>
    <property type="evidence" value="ECO:0007669"/>
    <property type="project" value="InterPro"/>
</dbReference>
<accession>A0A366I2E9</accession>
<dbReference type="AlphaFoldDB" id="A0A366I2E9"/>
<dbReference type="RefSeq" id="WP_113921193.1">
    <property type="nucleotide sequence ID" value="NZ_QNRX01000014.1"/>
</dbReference>
<name>A0A366I2E9_9FIRM</name>
<dbReference type="Proteomes" id="UP000253490">
    <property type="component" value="Unassembled WGS sequence"/>
</dbReference>
<dbReference type="InterPro" id="IPR039672">
    <property type="entry name" value="MFS_2"/>
</dbReference>
<dbReference type="GO" id="GO:0005886">
    <property type="term" value="C:plasma membrane"/>
    <property type="evidence" value="ECO:0007669"/>
    <property type="project" value="TreeGrafter"/>
</dbReference>
<feature type="transmembrane region" description="Helical" evidence="1">
    <location>
        <begin position="187"/>
        <end position="206"/>
    </location>
</feature>
<keyword evidence="1" id="KW-1133">Transmembrane helix</keyword>
<feature type="transmembrane region" description="Helical" evidence="1">
    <location>
        <begin position="283"/>
        <end position="303"/>
    </location>
</feature>
<evidence type="ECO:0000256" key="1">
    <source>
        <dbReference type="SAM" id="Phobius"/>
    </source>
</evidence>
<dbReference type="Gene3D" id="1.20.1250.20">
    <property type="entry name" value="MFS general substrate transporter like domains"/>
    <property type="match status" value="2"/>
</dbReference>
<reference evidence="2 3" key="1">
    <citation type="submission" date="2018-06" db="EMBL/GenBank/DDBJ databases">
        <title>Genomic Encyclopedia of Type Strains, Phase IV (KMG-IV): sequencing the most valuable type-strain genomes for metagenomic binning, comparative biology and taxonomic classification.</title>
        <authorList>
            <person name="Goeker M."/>
        </authorList>
    </citation>
    <scope>NUCLEOTIDE SEQUENCE [LARGE SCALE GENOMIC DNA]</scope>
    <source>
        <strain evidence="2 3">DSM 22112</strain>
    </source>
</reference>
<keyword evidence="3" id="KW-1185">Reference proteome</keyword>
<feature type="transmembrane region" description="Helical" evidence="1">
    <location>
        <begin position="310"/>
        <end position="328"/>
    </location>
</feature>